<proteinExistence type="predicted"/>
<dbReference type="AlphaFoldDB" id="A0A7D6VSU1"/>
<evidence type="ECO:0000313" key="2">
    <source>
        <dbReference type="EMBL" id="QLY81229.1"/>
    </source>
</evidence>
<dbReference type="Pfam" id="PF08867">
    <property type="entry name" value="FRG"/>
    <property type="match status" value="1"/>
</dbReference>
<gene>
    <name evidence="2" type="ORF">HZF06_06480</name>
</gene>
<dbReference type="KEGG" id="cint:HZF06_06480"/>
<dbReference type="InterPro" id="IPR014966">
    <property type="entry name" value="FRG-dom"/>
</dbReference>
<protein>
    <submittedName>
        <fullName evidence="2">FRG domain-containing protein</fullName>
    </submittedName>
</protein>
<dbReference type="Proteomes" id="UP000512286">
    <property type="component" value="Chromosome"/>
</dbReference>
<evidence type="ECO:0000259" key="1">
    <source>
        <dbReference type="SMART" id="SM00901"/>
    </source>
</evidence>
<sequence>MNVYVYLKDNSYIYEEGNYIELQYNSDELVSKGFLIIYDKTSNSSQLGILVESTSSILRLRILKKEFKLDAFGIEIKENTDNGDVIDVSNKSEKNNFGEIFIRSVNEFLEIINLFEIDKNILFRGQSDLSFKLEPSIYRKNYTESKEAAIYKEIIKNNLKEINSGKMLLDNVVNMQHIGVSTRLLDWTSNPLISLFFAVSENEDKDAYVFAHIAEKIYNFNDEVYRNISIILEDYFKINNITESDKEVISFIKDIMEKKQNYIFIETTYNNSRIRAQQGYFSILLEIRDKYIKCLKKGILDSVKYSKCIEQPFLRKLADFDFRGKNDKEIEDYIKNINIIPDKRGEWNSGKFLEYLKVKKFFSLNKEELNKTYIELNNDICKFIIPSEYKRLIRKQLNLLGINHENIYPDIQGLVLHIKDKYESMVL</sequence>
<feature type="domain" description="FRG" evidence="1">
    <location>
        <begin position="117"/>
        <end position="210"/>
    </location>
</feature>
<organism evidence="2 3">
    <name type="scientific">Clostridium intestinale</name>
    <dbReference type="NCBI Taxonomy" id="36845"/>
    <lineage>
        <taxon>Bacteria</taxon>
        <taxon>Bacillati</taxon>
        <taxon>Bacillota</taxon>
        <taxon>Clostridia</taxon>
        <taxon>Eubacteriales</taxon>
        <taxon>Clostridiaceae</taxon>
        <taxon>Clostridium</taxon>
    </lineage>
</organism>
<dbReference type="RefSeq" id="WP_181602876.1">
    <property type="nucleotide sequence ID" value="NZ_CP059378.1"/>
</dbReference>
<dbReference type="SMART" id="SM00901">
    <property type="entry name" value="FRG"/>
    <property type="match status" value="1"/>
</dbReference>
<reference evidence="2 3" key="1">
    <citation type="submission" date="2020-07" db="EMBL/GenBank/DDBJ databases">
        <title>Electron transfer.</title>
        <authorList>
            <person name="Huang L."/>
            <person name="Liu X."/>
            <person name="Zhou S."/>
        </authorList>
    </citation>
    <scope>NUCLEOTIDE SEQUENCE [LARGE SCALE GENOMIC DNA]</scope>
    <source>
        <strain evidence="2 3">Lx1</strain>
    </source>
</reference>
<accession>A0A7D6VSU1</accession>
<name>A0A7D6VSU1_9CLOT</name>
<dbReference type="EMBL" id="CP059378">
    <property type="protein sequence ID" value="QLY81229.1"/>
    <property type="molecule type" value="Genomic_DNA"/>
</dbReference>
<evidence type="ECO:0000313" key="3">
    <source>
        <dbReference type="Proteomes" id="UP000512286"/>
    </source>
</evidence>